<dbReference type="RefSeq" id="WP_286658766.1">
    <property type="nucleotide sequence ID" value="NZ_JASZYV010000001.1"/>
</dbReference>
<dbReference type="Proteomes" id="UP001174908">
    <property type="component" value="Unassembled WGS sequence"/>
</dbReference>
<organism evidence="2 3">
    <name type="scientific">Variovorax dokdonensis</name>
    <dbReference type="NCBI Taxonomy" id="344883"/>
    <lineage>
        <taxon>Bacteria</taxon>
        <taxon>Pseudomonadati</taxon>
        <taxon>Pseudomonadota</taxon>
        <taxon>Betaproteobacteria</taxon>
        <taxon>Burkholderiales</taxon>
        <taxon>Comamonadaceae</taxon>
        <taxon>Variovorax</taxon>
    </lineage>
</organism>
<evidence type="ECO:0000313" key="2">
    <source>
        <dbReference type="EMBL" id="MDM0043674.1"/>
    </source>
</evidence>
<proteinExistence type="predicted"/>
<name>A0ABT7N6V9_9BURK</name>
<dbReference type="EMBL" id="JASZYV010000001">
    <property type="protein sequence ID" value="MDM0043674.1"/>
    <property type="molecule type" value="Genomic_DNA"/>
</dbReference>
<dbReference type="InterPro" id="IPR014861">
    <property type="entry name" value="CNP1-like_dom"/>
</dbReference>
<keyword evidence="3" id="KW-1185">Reference proteome</keyword>
<comment type="caution">
    <text evidence="2">The sequence shown here is derived from an EMBL/GenBank/DDBJ whole genome shotgun (WGS) entry which is preliminary data.</text>
</comment>
<evidence type="ECO:0000313" key="3">
    <source>
        <dbReference type="Proteomes" id="UP001174908"/>
    </source>
</evidence>
<accession>A0ABT7N6V9</accession>
<sequence>MLPRLLSLPLPKLRLQRNPSRPPGLDRRLLAFLLGVALTGGAAQAALFENPDWKESEAPPPPKFEVSRMLEIDMPPQRELRYGVDPQTIRITGDGVVRYVAIATRGGGQRGPVNAFYEGLRCATGEVKTYARFTGDSWHEAKDPQWQDVGSLRSTHTLALARQAICRSAAPRDSVDEMVRLLKNQKPLD</sequence>
<reference evidence="2" key="1">
    <citation type="submission" date="2023-06" db="EMBL/GenBank/DDBJ databases">
        <authorList>
            <person name="Jiang Y."/>
            <person name="Liu Q."/>
        </authorList>
    </citation>
    <scope>NUCLEOTIDE SEQUENCE</scope>
    <source>
        <strain evidence="2">CGMCC 1.12089</strain>
    </source>
</reference>
<gene>
    <name evidence="2" type="ORF">QTH91_04195</name>
</gene>
<dbReference type="Pfam" id="PF08750">
    <property type="entry name" value="CNP1"/>
    <property type="match status" value="1"/>
</dbReference>
<feature type="domain" description="CNP1-like uncharacterised" evidence="1">
    <location>
        <begin position="49"/>
        <end position="183"/>
    </location>
</feature>
<protein>
    <submittedName>
        <fullName evidence="2">CNP1-like family protein</fullName>
    </submittedName>
</protein>
<evidence type="ECO:0000259" key="1">
    <source>
        <dbReference type="Pfam" id="PF08750"/>
    </source>
</evidence>